<dbReference type="InterPro" id="IPR036116">
    <property type="entry name" value="FN3_sf"/>
</dbReference>
<organism evidence="27 28">
    <name type="scientific">Nicrophorus vespilloides</name>
    <name type="common">Boreal carrion beetle</name>
    <dbReference type="NCBI Taxonomy" id="110193"/>
    <lineage>
        <taxon>Eukaryota</taxon>
        <taxon>Metazoa</taxon>
        <taxon>Ecdysozoa</taxon>
        <taxon>Arthropoda</taxon>
        <taxon>Hexapoda</taxon>
        <taxon>Insecta</taxon>
        <taxon>Pterygota</taxon>
        <taxon>Neoptera</taxon>
        <taxon>Endopterygota</taxon>
        <taxon>Coleoptera</taxon>
        <taxon>Polyphaga</taxon>
        <taxon>Staphyliniformia</taxon>
        <taxon>Silphidae</taxon>
        <taxon>Nicrophorinae</taxon>
        <taxon>Nicrophorus</taxon>
    </lineage>
</organism>
<evidence type="ECO:0000256" key="18">
    <source>
        <dbReference type="ARBA" id="ARBA00023211"/>
    </source>
</evidence>
<feature type="compositionally biased region" description="Polar residues" evidence="22">
    <location>
        <begin position="1218"/>
        <end position="1240"/>
    </location>
</feature>
<evidence type="ECO:0000313" key="28">
    <source>
        <dbReference type="RefSeq" id="XP_017784376.1"/>
    </source>
</evidence>
<comment type="similarity">
    <text evidence="21">Belongs to the protein kinase superfamily. Tyr protein kinase family. Insulin receptor subfamily.</text>
</comment>
<keyword evidence="11" id="KW-0418">Kinase</keyword>
<dbReference type="Gene3D" id="2.10.220.10">
    <property type="entry name" value="Hormone Receptor, Insulin-like Growth Factor Receptor 1, Chain A, domain 2"/>
    <property type="match status" value="1"/>
</dbReference>
<evidence type="ECO:0000256" key="1">
    <source>
        <dbReference type="ARBA" id="ARBA00001936"/>
    </source>
</evidence>
<dbReference type="Gene3D" id="1.10.510.10">
    <property type="entry name" value="Transferase(Phosphotransferase) domain 1"/>
    <property type="match status" value="1"/>
</dbReference>
<dbReference type="Pfam" id="PF07714">
    <property type="entry name" value="PK_Tyr_Ser-Thr"/>
    <property type="match status" value="1"/>
</dbReference>
<dbReference type="InterPro" id="IPR003961">
    <property type="entry name" value="FN3_dom"/>
</dbReference>
<dbReference type="EC" id="2.7.10.1" evidence="21"/>
<evidence type="ECO:0000256" key="21">
    <source>
        <dbReference type="RuleBase" id="RU000312"/>
    </source>
</evidence>
<evidence type="ECO:0000256" key="16">
    <source>
        <dbReference type="ARBA" id="ARBA00023170"/>
    </source>
</evidence>
<evidence type="ECO:0000256" key="14">
    <source>
        <dbReference type="ARBA" id="ARBA00023136"/>
    </source>
</evidence>
<keyword evidence="10 20" id="KW-0547">Nucleotide-binding</keyword>
<keyword evidence="9" id="KW-0677">Repeat</keyword>
<dbReference type="PROSITE" id="PS50011">
    <property type="entry name" value="PROTEIN_KINASE_DOM"/>
    <property type="match status" value="1"/>
</dbReference>
<feature type="compositionally biased region" description="Basic and acidic residues" evidence="22">
    <location>
        <begin position="1197"/>
        <end position="1217"/>
    </location>
</feature>
<evidence type="ECO:0000256" key="17">
    <source>
        <dbReference type="ARBA" id="ARBA00023180"/>
    </source>
</evidence>
<dbReference type="InterPro" id="IPR020635">
    <property type="entry name" value="Tyr_kinase_cat_dom"/>
</dbReference>
<dbReference type="CDD" id="cd00064">
    <property type="entry name" value="FU"/>
    <property type="match status" value="1"/>
</dbReference>
<gene>
    <name evidence="28" type="primary">LOC108568037</name>
</gene>
<dbReference type="InterPro" id="IPR011009">
    <property type="entry name" value="Kinase-like_dom_sf"/>
</dbReference>
<keyword evidence="15" id="KW-0829">Tyrosine-protein kinase</keyword>
<comment type="catalytic activity">
    <reaction evidence="19 21">
        <text>L-tyrosyl-[protein] + ATP = O-phospho-L-tyrosyl-[protein] + ADP + H(+)</text>
        <dbReference type="Rhea" id="RHEA:10596"/>
        <dbReference type="Rhea" id="RHEA-COMP:10136"/>
        <dbReference type="Rhea" id="RHEA-COMP:20101"/>
        <dbReference type="ChEBI" id="CHEBI:15378"/>
        <dbReference type="ChEBI" id="CHEBI:30616"/>
        <dbReference type="ChEBI" id="CHEBI:46858"/>
        <dbReference type="ChEBI" id="CHEBI:61978"/>
        <dbReference type="ChEBI" id="CHEBI:456216"/>
        <dbReference type="EC" id="2.7.10.1"/>
    </reaction>
</comment>
<comment type="cofactor">
    <cofactor evidence="1">
        <name>Mn(2+)</name>
        <dbReference type="ChEBI" id="CHEBI:29035"/>
    </cofactor>
</comment>
<protein>
    <recommendedName>
        <fullName evidence="21">Tyrosine-protein kinase receptor</fullName>
        <ecNumber evidence="21">2.7.10.1</ecNumber>
    </recommendedName>
</protein>
<evidence type="ECO:0000256" key="23">
    <source>
        <dbReference type="SAM" id="Phobius"/>
    </source>
</evidence>
<dbReference type="InterPro" id="IPR002011">
    <property type="entry name" value="Tyr_kinase_rcpt_2_CS"/>
</dbReference>
<dbReference type="PANTHER" id="PTHR24416:SF525">
    <property type="entry name" value="INSULIN-LIKE RECEPTOR"/>
    <property type="match status" value="1"/>
</dbReference>
<dbReference type="CDD" id="cd00063">
    <property type="entry name" value="FN3"/>
    <property type="match status" value="2"/>
</dbReference>
<dbReference type="PROSITE" id="PS50853">
    <property type="entry name" value="FN3"/>
    <property type="match status" value="1"/>
</dbReference>
<reference evidence="28" key="1">
    <citation type="submission" date="2025-08" db="UniProtKB">
        <authorList>
            <consortium name="RefSeq"/>
        </authorList>
    </citation>
    <scope>IDENTIFICATION</scope>
    <source>
        <tissue evidence="28">Whole Larva</tissue>
    </source>
</reference>
<keyword evidence="27" id="KW-1185">Reference proteome</keyword>
<dbReference type="RefSeq" id="XP_017784376.1">
    <property type="nucleotide sequence ID" value="XM_017928887.1"/>
</dbReference>
<keyword evidence="18" id="KW-0464">Manganese</keyword>
<evidence type="ECO:0000256" key="13">
    <source>
        <dbReference type="ARBA" id="ARBA00022989"/>
    </source>
</evidence>
<dbReference type="Proteomes" id="UP000695000">
    <property type="component" value="Unplaced"/>
</dbReference>
<keyword evidence="7" id="KW-0479">Metal-binding</keyword>
<dbReference type="InterPro" id="IPR006211">
    <property type="entry name" value="Furin-like_Cys-rich_dom"/>
</dbReference>
<dbReference type="InterPro" id="IPR050122">
    <property type="entry name" value="RTK"/>
</dbReference>
<feature type="transmembrane region" description="Helical" evidence="23">
    <location>
        <begin position="821"/>
        <end position="844"/>
    </location>
</feature>
<feature type="chain" id="PRO_5046685723" description="Tyrosine-protein kinase receptor" evidence="24">
    <location>
        <begin position="21"/>
        <end position="1240"/>
    </location>
</feature>
<evidence type="ECO:0000256" key="12">
    <source>
        <dbReference type="ARBA" id="ARBA00022840"/>
    </source>
</evidence>
<comment type="subcellular location">
    <subcellularLocation>
        <location evidence="2">Membrane</location>
        <topology evidence="2">Single-pass type I membrane protein</topology>
    </subcellularLocation>
</comment>
<feature type="binding site" evidence="20">
    <location>
        <position position="911"/>
    </location>
    <ligand>
        <name>ATP</name>
        <dbReference type="ChEBI" id="CHEBI:30616"/>
    </ligand>
</feature>
<evidence type="ECO:0000256" key="19">
    <source>
        <dbReference type="ARBA" id="ARBA00051243"/>
    </source>
</evidence>
<dbReference type="SUPFAM" id="SSF57184">
    <property type="entry name" value="Growth factor receptor domain"/>
    <property type="match status" value="1"/>
</dbReference>
<feature type="signal peptide" evidence="24">
    <location>
        <begin position="1"/>
        <end position="20"/>
    </location>
</feature>
<evidence type="ECO:0000256" key="6">
    <source>
        <dbReference type="ARBA" id="ARBA00022692"/>
    </source>
</evidence>
<feature type="domain" description="Fibronectin type-III" evidence="26">
    <location>
        <begin position="718"/>
        <end position="817"/>
    </location>
</feature>
<evidence type="ECO:0000256" key="24">
    <source>
        <dbReference type="SAM" id="SignalP"/>
    </source>
</evidence>
<dbReference type="Pfam" id="PF00041">
    <property type="entry name" value="fn3"/>
    <property type="match status" value="1"/>
</dbReference>
<keyword evidence="5" id="KW-0165">Cleavage on pair of basic residues</keyword>
<dbReference type="Gene3D" id="3.30.200.20">
    <property type="entry name" value="Phosphorylase Kinase, domain 1"/>
    <property type="match status" value="1"/>
</dbReference>
<dbReference type="InterPro" id="IPR001245">
    <property type="entry name" value="Ser-Thr/Tyr_kinase_cat_dom"/>
</dbReference>
<dbReference type="InterPro" id="IPR009030">
    <property type="entry name" value="Growth_fac_rcpt_cys_sf"/>
</dbReference>
<dbReference type="PROSITE" id="PS00109">
    <property type="entry name" value="PROTEIN_KINASE_TYR"/>
    <property type="match status" value="1"/>
</dbReference>
<evidence type="ECO:0000313" key="27">
    <source>
        <dbReference type="Proteomes" id="UP000695000"/>
    </source>
</evidence>
<dbReference type="InterPro" id="IPR036941">
    <property type="entry name" value="Rcpt_L-dom_sf"/>
</dbReference>
<keyword evidence="6 21" id="KW-0812">Transmembrane</keyword>
<dbReference type="GeneID" id="108568037"/>
<feature type="region of interest" description="Disordered" evidence="22">
    <location>
        <begin position="1197"/>
        <end position="1240"/>
    </location>
</feature>
<evidence type="ECO:0000259" key="25">
    <source>
        <dbReference type="PROSITE" id="PS50011"/>
    </source>
</evidence>
<keyword evidence="4" id="KW-0808">Transferase</keyword>
<dbReference type="Pfam" id="PF01030">
    <property type="entry name" value="Recep_L_domain"/>
    <property type="match status" value="2"/>
</dbReference>
<keyword evidence="14 23" id="KW-0472">Membrane</keyword>
<dbReference type="SUPFAM" id="SSF56112">
    <property type="entry name" value="Protein kinase-like (PK-like)"/>
    <property type="match status" value="1"/>
</dbReference>
<accession>A0ABM1NC26</accession>
<sequence>MMRLRFILVCVSLLIPAGRCRICIDVDGRNNIEHLRKELGGCELVMGYLLISLMEFTNEEDFRNVSFPELREVAGMLLVFNVKGLTNLGALLPNLAVIRGKILLDNYSVVLHTLPQLKQIGLTSLQMIDRGAVRIAECNQLCFVETVAWDKLGTTLEYINPFPHTCPTCSSNCTHCWNGDKCQNMERTICMEYQDEGKCVPQCPSTKYKYKLNSGSRCLTEKECYAIGSRDNVWFPFGGNCLNKCPHKYQQVNKASGWCRYCGENCIIRCAMNKGDEVNSLSTAEKLEGCTHIEGSLKIRVTSTKMAEEMETHLGRIKRISGYLLIYRSHFLQNLNFLKDLRVIEGKMLEGGIKSLIIHNNQELVQLWDHEDIRILKGRISFHDNPKLCLQVIEKFSLLSNITYNTKDVSPYSNGEAQSCKITEFKIEFIEINPTNVVMRCEEIIKTQHTNGYFIYFREDTGEDITFYTESCDDNGWSSVFTNDNIFVINSLKPYTKYAYYIKSREPRLVHSRQTDIKFFQTLSEDPSPPEKITVIPDTYNSIRLSWQPPLEIRGRLSHYVIYGYPEYQKKSFIDQRNYCRHPMKPNYQKRDSFVKMMTSISNGTCECEPLKVKEKEFEPLCTSLIDSQNAKPCKNEFEYAFGKHHARYQKTKRSGSQNKNSFLHNTTKTSFLVQNLRHYTNHIFMISACNVRRGTEDQCSEIIMVYNKTLAKPDADVIDDFTVAIVEGNNVIAKWSEPAQPNAVIISYQIEYKSRDAENAETKPICITRKKHEANNFMYKLTHFSPGSYSIRVQATSLGGPGPFTPYHQFQIIMPSDNSLLIGVSAVFSIIAIAALFVFAWFIRWKRKRRPENHQLIKTINPEYATSSYIEDEWEIDRDNVEVISELGKGTFGMVYSGLIKSRNMPCAIKTVNPGANQDDRTEFLNEASVMKSFSGANHVVKLLGVVSRGHPSLVLMELMSCGDLKTYLRKSRDSSQSITSNEMYRMAAEIADGMAYLAAKKFVHRDLAARNCMVAADHTIKIGDFGMARDIYETDYYRKESKGLLPVRWMAPESLSDGVFTTDSDVWSYGVVLWEMVTLAEQPYQGMANEQVFQFVVTHGTLQRPLDCPELLYDIMAACWKWHPIRRPVFINIVKMLEKYVGVTFQLVSFYHSKEGQDYRLNAKPRPNNPPARSGGLMESNLLARYNAMDDDVHLSTHPADEAHPSSYSHLRDNVMSDNSLDSRSSPTDYSLYHMSTP</sequence>
<dbReference type="Gene3D" id="3.80.20.20">
    <property type="entry name" value="Receptor L-domain"/>
    <property type="match status" value="2"/>
</dbReference>
<evidence type="ECO:0000256" key="2">
    <source>
        <dbReference type="ARBA" id="ARBA00004479"/>
    </source>
</evidence>
<dbReference type="SMART" id="SM00060">
    <property type="entry name" value="FN3"/>
    <property type="match status" value="3"/>
</dbReference>
<dbReference type="Pfam" id="PF00757">
    <property type="entry name" value="Furin-like"/>
    <property type="match status" value="1"/>
</dbReference>
<dbReference type="InterPro" id="IPR000719">
    <property type="entry name" value="Prot_kinase_dom"/>
</dbReference>
<dbReference type="SMART" id="SM00219">
    <property type="entry name" value="TyrKc"/>
    <property type="match status" value="1"/>
</dbReference>
<dbReference type="InterPro" id="IPR013783">
    <property type="entry name" value="Ig-like_fold"/>
</dbReference>
<dbReference type="PROSITE" id="PS00239">
    <property type="entry name" value="RECEPTOR_TYR_KIN_II"/>
    <property type="match status" value="1"/>
</dbReference>
<dbReference type="PANTHER" id="PTHR24416">
    <property type="entry name" value="TYROSINE-PROTEIN KINASE RECEPTOR"/>
    <property type="match status" value="1"/>
</dbReference>
<feature type="domain" description="Protein kinase" evidence="25">
    <location>
        <begin position="882"/>
        <end position="1143"/>
    </location>
</feature>
<dbReference type="InterPro" id="IPR017441">
    <property type="entry name" value="Protein_kinase_ATP_BS"/>
</dbReference>
<evidence type="ECO:0000256" key="9">
    <source>
        <dbReference type="ARBA" id="ARBA00022737"/>
    </source>
</evidence>
<name>A0ABM1NC26_NICVS</name>
<dbReference type="SUPFAM" id="SSF52058">
    <property type="entry name" value="L domain-like"/>
    <property type="match status" value="2"/>
</dbReference>
<evidence type="ECO:0000256" key="20">
    <source>
        <dbReference type="PROSITE-ProRule" id="PRU10141"/>
    </source>
</evidence>
<keyword evidence="17" id="KW-0325">Glycoprotein</keyword>
<evidence type="ECO:0000256" key="8">
    <source>
        <dbReference type="ARBA" id="ARBA00022729"/>
    </source>
</evidence>
<dbReference type="InterPro" id="IPR008266">
    <property type="entry name" value="Tyr_kinase_AS"/>
</dbReference>
<proteinExistence type="inferred from homology"/>
<evidence type="ECO:0000256" key="3">
    <source>
        <dbReference type="ARBA" id="ARBA00022553"/>
    </source>
</evidence>
<evidence type="ECO:0000256" key="11">
    <source>
        <dbReference type="ARBA" id="ARBA00022777"/>
    </source>
</evidence>
<dbReference type="InterPro" id="IPR006212">
    <property type="entry name" value="Furin_repeat"/>
</dbReference>
<evidence type="ECO:0000256" key="10">
    <source>
        <dbReference type="ARBA" id="ARBA00022741"/>
    </source>
</evidence>
<keyword evidence="8 24" id="KW-0732">Signal</keyword>
<keyword evidence="3 21" id="KW-0597">Phosphoprotein</keyword>
<keyword evidence="16 21" id="KW-0675">Receptor</keyword>
<evidence type="ECO:0000256" key="4">
    <source>
        <dbReference type="ARBA" id="ARBA00022679"/>
    </source>
</evidence>
<dbReference type="PROSITE" id="PS00107">
    <property type="entry name" value="PROTEIN_KINASE_ATP"/>
    <property type="match status" value="1"/>
</dbReference>
<evidence type="ECO:0000256" key="5">
    <source>
        <dbReference type="ARBA" id="ARBA00022685"/>
    </source>
</evidence>
<dbReference type="Gene3D" id="2.60.40.10">
    <property type="entry name" value="Immunoglobulins"/>
    <property type="match status" value="2"/>
</dbReference>
<dbReference type="InterPro" id="IPR000494">
    <property type="entry name" value="Rcpt_L-dom"/>
</dbReference>
<evidence type="ECO:0000256" key="22">
    <source>
        <dbReference type="SAM" id="MobiDB-lite"/>
    </source>
</evidence>
<dbReference type="PRINTS" id="PR00109">
    <property type="entry name" value="TYRKINASE"/>
</dbReference>
<evidence type="ECO:0000259" key="26">
    <source>
        <dbReference type="PROSITE" id="PS50853"/>
    </source>
</evidence>
<keyword evidence="13 23" id="KW-1133">Transmembrane helix</keyword>
<evidence type="ECO:0000256" key="7">
    <source>
        <dbReference type="ARBA" id="ARBA00022723"/>
    </source>
</evidence>
<evidence type="ECO:0000256" key="15">
    <source>
        <dbReference type="ARBA" id="ARBA00023137"/>
    </source>
</evidence>
<keyword evidence="12 20" id="KW-0067">ATP-binding</keyword>
<dbReference type="SUPFAM" id="SSF49265">
    <property type="entry name" value="Fibronectin type III"/>
    <property type="match status" value="2"/>
</dbReference>